<feature type="domain" description="UspA" evidence="4">
    <location>
        <begin position="13"/>
        <end position="153"/>
    </location>
</feature>
<reference evidence="5 6" key="1">
    <citation type="journal article" date="2019" name="Emerg. Microbes Infect.">
        <title>Comprehensive subspecies identification of 175 nontuberculous mycobacteria species based on 7547 genomic profiles.</title>
        <authorList>
            <person name="Matsumoto Y."/>
            <person name="Kinjo T."/>
            <person name="Motooka D."/>
            <person name="Nabeya D."/>
            <person name="Jung N."/>
            <person name="Uechi K."/>
            <person name="Horii T."/>
            <person name="Iida T."/>
            <person name="Fujita J."/>
            <person name="Nakamura S."/>
        </authorList>
    </citation>
    <scope>NUCLEOTIDE SEQUENCE [LARGE SCALE GENOMIC DNA]</scope>
    <source>
        <strain evidence="5 6">JCM 15296</strain>
    </source>
</reference>
<dbReference type="PRINTS" id="PR01438">
    <property type="entry name" value="UNVRSLSTRESS"/>
</dbReference>
<dbReference type="EMBL" id="AP022577">
    <property type="protein sequence ID" value="BBX82994.1"/>
    <property type="molecule type" value="Genomic_DNA"/>
</dbReference>
<dbReference type="Gene3D" id="3.40.50.620">
    <property type="entry name" value="HUPs"/>
    <property type="match status" value="2"/>
</dbReference>
<evidence type="ECO:0000256" key="1">
    <source>
        <dbReference type="ARBA" id="ARBA00008791"/>
    </source>
</evidence>
<evidence type="ECO:0000256" key="2">
    <source>
        <dbReference type="ARBA" id="ARBA00022741"/>
    </source>
</evidence>
<dbReference type="Pfam" id="PF00582">
    <property type="entry name" value="Usp"/>
    <property type="match status" value="2"/>
</dbReference>
<protein>
    <submittedName>
        <fullName evidence="5">Universal stress protein</fullName>
    </submittedName>
</protein>
<dbReference type="PANTHER" id="PTHR46268">
    <property type="entry name" value="STRESS RESPONSE PROTEIN NHAX"/>
    <property type="match status" value="1"/>
</dbReference>
<dbReference type="PANTHER" id="PTHR46268:SF27">
    <property type="entry name" value="UNIVERSAL STRESS PROTEIN RV2623"/>
    <property type="match status" value="1"/>
</dbReference>
<proteinExistence type="inferred from homology"/>
<dbReference type="InterPro" id="IPR006015">
    <property type="entry name" value="Universal_stress_UspA"/>
</dbReference>
<organism evidence="5 6">
    <name type="scientific">Mycolicibacterium aubagnense</name>
    <dbReference type="NCBI Taxonomy" id="319707"/>
    <lineage>
        <taxon>Bacteria</taxon>
        <taxon>Bacillati</taxon>
        <taxon>Actinomycetota</taxon>
        <taxon>Actinomycetes</taxon>
        <taxon>Mycobacteriales</taxon>
        <taxon>Mycobacteriaceae</taxon>
        <taxon>Mycolicibacterium</taxon>
    </lineage>
</organism>
<dbReference type="InterPro" id="IPR006016">
    <property type="entry name" value="UspA"/>
</dbReference>
<feature type="domain" description="UspA" evidence="4">
    <location>
        <begin position="164"/>
        <end position="296"/>
    </location>
</feature>
<keyword evidence="3" id="KW-0067">ATP-binding</keyword>
<name>A0ABN5YMR4_9MYCO</name>
<dbReference type="SUPFAM" id="SSF52402">
    <property type="entry name" value="Adenine nucleotide alpha hydrolases-like"/>
    <property type="match status" value="2"/>
</dbReference>
<accession>A0ABN5YMR4</accession>
<dbReference type="Proteomes" id="UP000465609">
    <property type="component" value="Chromosome"/>
</dbReference>
<keyword evidence="2" id="KW-0547">Nucleotide-binding</keyword>
<comment type="similarity">
    <text evidence="1">Belongs to the universal stress protein A family.</text>
</comment>
<keyword evidence="6" id="KW-1185">Reference proteome</keyword>
<evidence type="ECO:0000313" key="5">
    <source>
        <dbReference type="EMBL" id="BBX82994.1"/>
    </source>
</evidence>
<evidence type="ECO:0000256" key="3">
    <source>
        <dbReference type="ARBA" id="ARBA00022840"/>
    </source>
</evidence>
<evidence type="ECO:0000259" key="4">
    <source>
        <dbReference type="Pfam" id="PF00582"/>
    </source>
</evidence>
<gene>
    <name evidence="5" type="ORF">MAUB_08670</name>
</gene>
<sequence length="314" mass="33123">MEDMSIAANPGTVVGIDGSADGEAALRWAVGDAKLNHQKLTLVHVVSPLVGGYSGIGMSTPVWPQDLNDWRQDRGRQLLDNAAHLAHSLAGRELEIDTMMPFGAIVPALVELSAHTDMMVLGSRGLGTFNRALLGSVSTALAHHAHCPVVLVHADAPTLPANAPILLGTDGSAGSLPAVELAFREASCRNAELIVLHACSDAEVPQLTAVPWWALDSDAEHQLTQFLAPYRERYPEVAVSYHVVRDHPARHLVEESESAQLVVVGSRGRGGLAGMLLGSVSSTLVHATTTPVVVARRDPARVETSPTVATAAQS</sequence>
<evidence type="ECO:0000313" key="6">
    <source>
        <dbReference type="Proteomes" id="UP000465609"/>
    </source>
</evidence>
<dbReference type="InterPro" id="IPR014729">
    <property type="entry name" value="Rossmann-like_a/b/a_fold"/>
</dbReference>